<dbReference type="Proteomes" id="UP000180175">
    <property type="component" value="Chromosome"/>
</dbReference>
<evidence type="ECO:0000259" key="10">
    <source>
        <dbReference type="Pfam" id="PF21088"/>
    </source>
</evidence>
<dbReference type="Gene3D" id="1.10.287.1260">
    <property type="match status" value="1"/>
</dbReference>
<dbReference type="InterPro" id="IPR011066">
    <property type="entry name" value="MscS_channel_C_sf"/>
</dbReference>
<keyword evidence="3" id="KW-1003">Cell membrane</keyword>
<feature type="transmembrane region" description="Helical" evidence="7">
    <location>
        <begin position="160"/>
        <end position="178"/>
    </location>
</feature>
<dbReference type="InterPro" id="IPR049142">
    <property type="entry name" value="MS_channel_1st"/>
</dbReference>
<reference evidence="12" key="4">
    <citation type="submission" date="2020-10" db="EMBL/GenBank/DDBJ databases">
        <authorList>
            <person name="Bassil N.M."/>
            <person name="Lloyd J.R."/>
        </authorList>
    </citation>
    <scope>NUCLEOTIDE SEQUENCE</scope>
    <source>
        <strain evidence="12">NB2006</strain>
    </source>
</reference>
<name>A0A1S2LA54_9BACI</name>
<evidence type="ECO:0000256" key="3">
    <source>
        <dbReference type="ARBA" id="ARBA00022475"/>
    </source>
</evidence>
<dbReference type="Pfam" id="PF21082">
    <property type="entry name" value="MS_channel_3rd"/>
    <property type="match status" value="1"/>
</dbReference>
<evidence type="ECO:0000313" key="11">
    <source>
        <dbReference type="EMBL" id="OIJ09291.1"/>
    </source>
</evidence>
<evidence type="ECO:0000256" key="5">
    <source>
        <dbReference type="ARBA" id="ARBA00022989"/>
    </source>
</evidence>
<evidence type="ECO:0000256" key="1">
    <source>
        <dbReference type="ARBA" id="ARBA00004651"/>
    </source>
</evidence>
<dbReference type="KEGG" id="aia:AWH56_010595"/>
<keyword evidence="4 7" id="KW-0812">Transmembrane</keyword>
<evidence type="ECO:0000313" key="13">
    <source>
        <dbReference type="Proteomes" id="UP000180175"/>
    </source>
</evidence>
<dbReference type="InterPro" id="IPR010920">
    <property type="entry name" value="LSM_dom_sf"/>
</dbReference>
<feature type="transmembrane region" description="Helical" evidence="7">
    <location>
        <begin position="131"/>
        <end position="154"/>
    </location>
</feature>
<dbReference type="InterPro" id="IPR049278">
    <property type="entry name" value="MS_channel_C"/>
</dbReference>
<proteinExistence type="inferred from homology"/>
<feature type="domain" description="Mechanosensitive ion channel MscS C-terminal" evidence="9">
    <location>
        <begin position="253"/>
        <end position="340"/>
    </location>
</feature>
<comment type="similarity">
    <text evidence="2">Belongs to the MscS (TC 1.A.23) family.</text>
</comment>
<comment type="subcellular location">
    <subcellularLocation>
        <location evidence="1">Cell membrane</location>
        <topology evidence="1">Multi-pass membrane protein</topology>
    </subcellularLocation>
</comment>
<protein>
    <submittedName>
        <fullName evidence="12">Mechanosensitive ion channel family protein</fullName>
    </submittedName>
    <submittedName>
        <fullName evidence="11">Mechanosensitive ion channel protein</fullName>
    </submittedName>
</protein>
<dbReference type="InterPro" id="IPR045042">
    <property type="entry name" value="YnaI-like"/>
</dbReference>
<gene>
    <name evidence="12" type="ORF">AWH56_010595</name>
    <name evidence="11" type="ORF">AWH56_17780</name>
</gene>
<reference evidence="12 13" key="2">
    <citation type="journal article" date="2017" name="Genome Announc.">
        <title>Draft Genome Sequences of Four Alkaliphilic Bacteria Belonging to the Anaerobacillus Genus.</title>
        <authorList>
            <person name="Bassil N.M."/>
            <person name="Lloyd J.R."/>
        </authorList>
    </citation>
    <scope>NUCLEOTIDE SEQUENCE [LARGE SCALE GENOMIC DNA]</scope>
    <source>
        <strain evidence="12 13">NB2006</strain>
    </source>
</reference>
<dbReference type="SUPFAM" id="SSF50182">
    <property type="entry name" value="Sm-like ribonucleoproteins"/>
    <property type="match status" value="1"/>
</dbReference>
<organism evidence="11 13">
    <name type="scientific">Anaerobacillus isosaccharinicus</name>
    <dbReference type="NCBI Taxonomy" id="1532552"/>
    <lineage>
        <taxon>Bacteria</taxon>
        <taxon>Bacillati</taxon>
        <taxon>Bacillota</taxon>
        <taxon>Bacilli</taxon>
        <taxon>Bacillales</taxon>
        <taxon>Bacillaceae</taxon>
        <taxon>Anaerobacillus</taxon>
    </lineage>
</organism>
<dbReference type="Gene3D" id="3.30.70.100">
    <property type="match status" value="1"/>
</dbReference>
<keyword evidence="13" id="KW-1185">Reference proteome</keyword>
<dbReference type="PANTHER" id="PTHR43634">
    <property type="entry name" value="OW CONDUCTANCE MECHANOSENSITIVE CHANNEL"/>
    <property type="match status" value="1"/>
</dbReference>
<feature type="transmembrane region" description="Helical" evidence="7">
    <location>
        <begin position="92"/>
        <end position="110"/>
    </location>
</feature>
<reference evidence="11 13" key="1">
    <citation type="submission" date="2016-10" db="EMBL/GenBank/DDBJ databases">
        <title>Draft genome sequences of four alkaliphilic bacteria belonging to the Anaerobacillus genus.</title>
        <authorList>
            <person name="Bassil N.M."/>
            <person name="Lloyd J.R."/>
        </authorList>
    </citation>
    <scope>NUCLEOTIDE SEQUENCE [LARGE SCALE GENOMIC DNA]</scope>
    <source>
        <strain evidence="11 13">NB2006</strain>
    </source>
</reference>
<feature type="transmembrane region" description="Helical" evidence="7">
    <location>
        <begin position="64"/>
        <end position="86"/>
    </location>
</feature>
<evidence type="ECO:0000256" key="7">
    <source>
        <dbReference type="SAM" id="Phobius"/>
    </source>
</evidence>
<evidence type="ECO:0000259" key="9">
    <source>
        <dbReference type="Pfam" id="PF21082"/>
    </source>
</evidence>
<evidence type="ECO:0000256" key="4">
    <source>
        <dbReference type="ARBA" id="ARBA00022692"/>
    </source>
</evidence>
<feature type="transmembrane region" description="Helical" evidence="7">
    <location>
        <begin position="12"/>
        <end position="29"/>
    </location>
</feature>
<dbReference type="OrthoDB" id="9809206at2"/>
<dbReference type="InterPro" id="IPR011014">
    <property type="entry name" value="MscS_channel_TM-2"/>
</dbReference>
<feature type="domain" description="Mechanosensitive ion channel MscS" evidence="8">
    <location>
        <begin position="180"/>
        <end position="247"/>
    </location>
</feature>
<sequence length="361" mass="41795">MKYIEFDFWINLWVQYGTSLTILGFFLIVRKAFTKYIYRILLKLFRNSPTQFLTKLFIAFEKPLRWLFVLIGVYLAILNLPFQVMFEERIIQIYRTLFIVLLTIGFYNFSSESSVIFDNIEKKLRIEIDKLLIPILSKLLRFLIIAISLSVIAQEWNYDVNGFIAGLGLGGLALAFAAQDSIANFFGGIIIMTEKPFKIGDWIKTPTVEGTVEEITFRSTKIRAFRQAVVTVPNSTLANQAIMNWSKMGKRQISFSLGVKTGTSREKLANCIKQIEDLLKNHLEIHQETIFVKFDGFERSRLNIFLYFFTKTTNYGEFLKVKEDINLRILEILEKEGVAIAIPTRNLFVDKKGRLNKDLTP</sequence>
<evidence type="ECO:0000259" key="8">
    <source>
        <dbReference type="Pfam" id="PF00924"/>
    </source>
</evidence>
<evidence type="ECO:0000256" key="6">
    <source>
        <dbReference type="ARBA" id="ARBA00023136"/>
    </source>
</evidence>
<dbReference type="InterPro" id="IPR006685">
    <property type="entry name" value="MscS_channel_2nd"/>
</dbReference>
<dbReference type="SUPFAM" id="SSF82689">
    <property type="entry name" value="Mechanosensitive channel protein MscS (YggB), C-terminal domain"/>
    <property type="match status" value="1"/>
</dbReference>
<dbReference type="Pfam" id="PF21088">
    <property type="entry name" value="MS_channel_1st"/>
    <property type="match status" value="1"/>
</dbReference>
<dbReference type="EMBL" id="LQXD01000154">
    <property type="protein sequence ID" value="OIJ09291.1"/>
    <property type="molecule type" value="Genomic_DNA"/>
</dbReference>
<dbReference type="GO" id="GO:0055085">
    <property type="term" value="P:transmembrane transport"/>
    <property type="evidence" value="ECO:0007669"/>
    <property type="project" value="InterPro"/>
</dbReference>
<dbReference type="Gene3D" id="2.30.30.60">
    <property type="match status" value="1"/>
</dbReference>
<dbReference type="PANTHER" id="PTHR43634:SF2">
    <property type="entry name" value="LOW CONDUCTANCE MECHANOSENSITIVE CHANNEL YNAI"/>
    <property type="match status" value="1"/>
</dbReference>
<reference evidence="12 13" key="3">
    <citation type="journal article" date="2019" name="Int. J. Syst. Evol. Microbiol.">
        <title>Anaerobacillus isosaccharinicus sp. nov., an alkaliphilic bacterium which degrades isosaccharinic acid.</title>
        <authorList>
            <person name="Bassil N.M."/>
            <person name="Lloyd J.R."/>
        </authorList>
    </citation>
    <scope>NUCLEOTIDE SEQUENCE [LARGE SCALE GENOMIC DNA]</scope>
    <source>
        <strain evidence="12 13">NB2006</strain>
    </source>
</reference>
<dbReference type="RefSeq" id="WP_071318317.1">
    <property type="nucleotide sequence ID" value="NZ_CP063356.2"/>
</dbReference>
<dbReference type="InterPro" id="IPR023408">
    <property type="entry name" value="MscS_beta-dom_sf"/>
</dbReference>
<evidence type="ECO:0000313" key="12">
    <source>
        <dbReference type="EMBL" id="QOY37968.1"/>
    </source>
</evidence>
<evidence type="ECO:0000256" key="2">
    <source>
        <dbReference type="ARBA" id="ARBA00008017"/>
    </source>
</evidence>
<dbReference type="SUPFAM" id="SSF82861">
    <property type="entry name" value="Mechanosensitive channel protein MscS (YggB), transmembrane region"/>
    <property type="match status" value="1"/>
</dbReference>
<dbReference type="GO" id="GO:0005886">
    <property type="term" value="C:plasma membrane"/>
    <property type="evidence" value="ECO:0007669"/>
    <property type="project" value="UniProtKB-SubCell"/>
</dbReference>
<dbReference type="AlphaFoldDB" id="A0A1S2LA54"/>
<keyword evidence="5 7" id="KW-1133">Transmembrane helix</keyword>
<dbReference type="Pfam" id="PF00924">
    <property type="entry name" value="MS_channel_2nd"/>
    <property type="match status" value="1"/>
</dbReference>
<feature type="domain" description="Mechanosensitive ion channel transmembrane helices 2/3" evidence="10">
    <location>
        <begin position="138"/>
        <end position="179"/>
    </location>
</feature>
<accession>A0A1S2LA54</accession>
<keyword evidence="6 7" id="KW-0472">Membrane</keyword>
<dbReference type="EMBL" id="CP063356">
    <property type="protein sequence ID" value="QOY37968.1"/>
    <property type="molecule type" value="Genomic_DNA"/>
</dbReference>